<dbReference type="InParanoid" id="A0A251U932"/>
<protein>
    <submittedName>
        <fullName evidence="1">Uncharacterized protein</fullName>
    </submittedName>
</protein>
<reference evidence="2" key="1">
    <citation type="journal article" date="2017" name="Nature">
        <title>The sunflower genome provides insights into oil metabolism, flowering and Asterid evolution.</title>
        <authorList>
            <person name="Badouin H."/>
            <person name="Gouzy J."/>
            <person name="Grassa C.J."/>
            <person name="Murat F."/>
            <person name="Staton S.E."/>
            <person name="Cottret L."/>
            <person name="Lelandais-Briere C."/>
            <person name="Owens G.L."/>
            <person name="Carrere S."/>
            <person name="Mayjonade B."/>
            <person name="Legrand L."/>
            <person name="Gill N."/>
            <person name="Kane N.C."/>
            <person name="Bowers J.E."/>
            <person name="Hubner S."/>
            <person name="Bellec A."/>
            <person name="Berard A."/>
            <person name="Berges H."/>
            <person name="Blanchet N."/>
            <person name="Boniface M.C."/>
            <person name="Brunel D."/>
            <person name="Catrice O."/>
            <person name="Chaidir N."/>
            <person name="Claudel C."/>
            <person name="Donnadieu C."/>
            <person name="Faraut T."/>
            <person name="Fievet G."/>
            <person name="Helmstetter N."/>
            <person name="King M."/>
            <person name="Knapp S.J."/>
            <person name="Lai Z."/>
            <person name="Le Paslier M.C."/>
            <person name="Lippi Y."/>
            <person name="Lorenzon L."/>
            <person name="Mandel J.R."/>
            <person name="Marage G."/>
            <person name="Marchand G."/>
            <person name="Marquand E."/>
            <person name="Bret-Mestries E."/>
            <person name="Morien E."/>
            <person name="Nambeesan S."/>
            <person name="Nguyen T."/>
            <person name="Pegot-Espagnet P."/>
            <person name="Pouilly N."/>
            <person name="Raftis F."/>
            <person name="Sallet E."/>
            <person name="Schiex T."/>
            <person name="Thomas J."/>
            <person name="Vandecasteele C."/>
            <person name="Vares D."/>
            <person name="Vear F."/>
            <person name="Vautrin S."/>
            <person name="Crespi M."/>
            <person name="Mangin B."/>
            <person name="Burke J.M."/>
            <person name="Salse J."/>
            <person name="Munos S."/>
            <person name="Vincourt P."/>
            <person name="Rieseberg L.H."/>
            <person name="Langlade N.B."/>
        </authorList>
    </citation>
    <scope>NUCLEOTIDE SEQUENCE [LARGE SCALE GENOMIC DNA]</scope>
    <source>
        <strain evidence="2">cv. SF193</strain>
    </source>
</reference>
<dbReference type="EMBL" id="CM007897">
    <property type="protein sequence ID" value="OTG19553.1"/>
    <property type="molecule type" value="Genomic_DNA"/>
</dbReference>
<organism evidence="1 2">
    <name type="scientific">Helianthus annuus</name>
    <name type="common">Common sunflower</name>
    <dbReference type="NCBI Taxonomy" id="4232"/>
    <lineage>
        <taxon>Eukaryota</taxon>
        <taxon>Viridiplantae</taxon>
        <taxon>Streptophyta</taxon>
        <taxon>Embryophyta</taxon>
        <taxon>Tracheophyta</taxon>
        <taxon>Spermatophyta</taxon>
        <taxon>Magnoliopsida</taxon>
        <taxon>eudicotyledons</taxon>
        <taxon>Gunneridae</taxon>
        <taxon>Pentapetalae</taxon>
        <taxon>asterids</taxon>
        <taxon>campanulids</taxon>
        <taxon>Asterales</taxon>
        <taxon>Asteraceae</taxon>
        <taxon>Asteroideae</taxon>
        <taxon>Heliantheae alliance</taxon>
        <taxon>Heliantheae</taxon>
        <taxon>Helianthus</taxon>
    </lineage>
</organism>
<dbReference type="AlphaFoldDB" id="A0A251U932"/>
<evidence type="ECO:0000313" key="1">
    <source>
        <dbReference type="EMBL" id="OTG19553.1"/>
    </source>
</evidence>
<gene>
    <name evidence="1" type="ORF">HannXRQ_Chr08g0235401</name>
</gene>
<accession>A0A251U932</accession>
<dbReference type="Proteomes" id="UP000215914">
    <property type="component" value="Chromosome 8"/>
</dbReference>
<sequence>MVSLTYQTGSNQKTLLLVTYSFIIVFGFNTNQFSYFSTTFITVTRLVCAYTEFHPHYTREFYRIKKRDVVDSLLIYLSIILSAEQTQIVRYMELAQRGAGRCGQGSYYLDLTLMTFQYFNLGL</sequence>
<proteinExistence type="predicted"/>
<evidence type="ECO:0000313" key="2">
    <source>
        <dbReference type="Proteomes" id="UP000215914"/>
    </source>
</evidence>
<name>A0A251U932_HELAN</name>
<keyword evidence="2" id="KW-1185">Reference proteome</keyword>